<feature type="non-terminal residue" evidence="1">
    <location>
        <position position="236"/>
    </location>
</feature>
<dbReference type="InterPro" id="IPR023214">
    <property type="entry name" value="HAD_sf"/>
</dbReference>
<evidence type="ECO:0000313" key="1">
    <source>
        <dbReference type="EMBL" id="OGY96340.1"/>
    </source>
</evidence>
<comment type="caution">
    <text evidence="1">The sequence shown here is derived from an EMBL/GenBank/DDBJ whole genome shotgun (WGS) entry which is preliminary data.</text>
</comment>
<dbReference type="InterPro" id="IPR036412">
    <property type="entry name" value="HAD-like_sf"/>
</dbReference>
<protein>
    <recommendedName>
        <fullName evidence="3">Phosphomannomutase</fullName>
    </recommendedName>
</protein>
<evidence type="ECO:0000313" key="2">
    <source>
        <dbReference type="Proteomes" id="UP000176648"/>
    </source>
</evidence>
<dbReference type="GO" id="GO:0016791">
    <property type="term" value="F:phosphatase activity"/>
    <property type="evidence" value="ECO:0007669"/>
    <property type="project" value="UniProtKB-ARBA"/>
</dbReference>
<dbReference type="Proteomes" id="UP000176648">
    <property type="component" value="Unassembled WGS sequence"/>
</dbReference>
<dbReference type="InterPro" id="IPR006379">
    <property type="entry name" value="HAD-SF_hydro_IIB"/>
</dbReference>
<sequence>MKIHLKKGKASIRTKTLIVFDLDGTLTETKSSIAQDMGRLLVRLLEKKSAAIIGGGRYKQFRIQFLKQFRAPKELLKRLYLFPTTATSFYRYQGGWKNVYFHELSGKDRAAVKYAFREVLKEIHYVPPPKLYGKVIEDRRTQVSFSMLGQDVVAMLGARGVRLKKEWKRKNTPVKMKIARLMAKRLPHLEVHAAGYTTIDVTRRGIDKAYGIHQIRKKLHVPIKNMLFVGDAIYPG</sequence>
<proteinExistence type="predicted"/>
<dbReference type="STRING" id="1798644.A2122_01820"/>
<dbReference type="SUPFAM" id="SSF56784">
    <property type="entry name" value="HAD-like"/>
    <property type="match status" value="1"/>
</dbReference>
<dbReference type="InterPro" id="IPR043169">
    <property type="entry name" value="PMM_cap"/>
</dbReference>
<dbReference type="NCBIfam" id="TIGR01484">
    <property type="entry name" value="HAD-SF-IIB"/>
    <property type="match status" value="1"/>
</dbReference>
<organism evidence="1 2">
    <name type="scientific">Candidatus Liptonbacteria bacterium GWB1_49_6</name>
    <dbReference type="NCBI Taxonomy" id="1798644"/>
    <lineage>
        <taxon>Bacteria</taxon>
        <taxon>Candidatus Liptoniibacteriota</taxon>
    </lineage>
</organism>
<dbReference type="EMBL" id="MHKU01000035">
    <property type="protein sequence ID" value="OGY96340.1"/>
    <property type="molecule type" value="Genomic_DNA"/>
</dbReference>
<dbReference type="Gene3D" id="3.30.1240.20">
    <property type="match status" value="1"/>
</dbReference>
<reference evidence="1 2" key="1">
    <citation type="journal article" date="2016" name="Nat. Commun.">
        <title>Thousands of microbial genomes shed light on interconnected biogeochemical processes in an aquifer system.</title>
        <authorList>
            <person name="Anantharaman K."/>
            <person name="Brown C.T."/>
            <person name="Hug L.A."/>
            <person name="Sharon I."/>
            <person name="Castelle C.J."/>
            <person name="Probst A.J."/>
            <person name="Thomas B.C."/>
            <person name="Singh A."/>
            <person name="Wilkins M.J."/>
            <person name="Karaoz U."/>
            <person name="Brodie E.L."/>
            <person name="Williams K.H."/>
            <person name="Hubbard S.S."/>
            <person name="Banfield J.F."/>
        </authorList>
    </citation>
    <scope>NUCLEOTIDE SEQUENCE [LARGE SCALE GENOMIC DNA]</scope>
</reference>
<accession>A0A1G2C6U1</accession>
<gene>
    <name evidence="1" type="ORF">A2122_01820</name>
</gene>
<evidence type="ECO:0008006" key="3">
    <source>
        <dbReference type="Google" id="ProtNLM"/>
    </source>
</evidence>
<name>A0A1G2C6U1_9BACT</name>
<dbReference type="AlphaFoldDB" id="A0A1G2C6U1"/>
<dbReference type="Gene3D" id="3.40.50.1000">
    <property type="entry name" value="HAD superfamily/HAD-like"/>
    <property type="match status" value="1"/>
</dbReference>